<dbReference type="EMBL" id="CP002738">
    <property type="protein sequence ID" value="AEG00932.1"/>
    <property type="molecule type" value="Genomic_DNA"/>
</dbReference>
<reference key="2">
    <citation type="submission" date="2011-05" db="EMBL/GenBank/DDBJ databases">
        <title>Complete genome sequence of the aerobic marine methanotroph Methylomonas methanica MC09.</title>
        <authorList>
            <person name="Boden R."/>
            <person name="Cunliffe M."/>
            <person name="Scanlan J."/>
            <person name="Moussard H."/>
            <person name="Kits K.D."/>
            <person name="Klotz M."/>
            <person name="Jetten M."/>
            <person name="Vuilleumier S."/>
            <person name="Han J."/>
            <person name="Peters L."/>
            <person name="Mikhailova N."/>
            <person name="Teshima H."/>
            <person name="Tapia R."/>
            <person name="Kyrpides N."/>
            <person name="Ivanova N."/>
            <person name="Pagani I."/>
            <person name="Cheng J.-F."/>
            <person name="Goodwin L."/>
            <person name="Han C."/>
            <person name="Hauser L."/>
            <person name="Land M."/>
            <person name="Lapidus A."/>
            <person name="Lucas S."/>
            <person name="Pitluck S."/>
            <person name="Woyke T."/>
            <person name="Stein L.Y."/>
            <person name="Murrell C."/>
        </authorList>
    </citation>
    <scope>NUCLEOTIDE SEQUENCE</scope>
    <source>
        <strain>MC09</strain>
    </source>
</reference>
<evidence type="ECO:0000259" key="1">
    <source>
        <dbReference type="PROSITE" id="PS50837"/>
    </source>
</evidence>
<reference evidence="3" key="3">
    <citation type="submission" date="2011-05" db="EMBL/GenBank/DDBJ databases">
        <title>Complete sequence of Methylomonas methanica MC09.</title>
        <authorList>
            <consortium name="US DOE Joint Genome Institute"/>
            <person name="Lucas S."/>
            <person name="Han J."/>
            <person name="Lapidus A."/>
            <person name="Cheng J.-F."/>
            <person name="Goodwin L."/>
            <person name="Pitluck S."/>
            <person name="Peters L."/>
            <person name="Mikhailova N."/>
            <person name="Teshima H."/>
            <person name="Han C."/>
            <person name="Tapia R."/>
            <person name="Land M."/>
            <person name="Hauser L."/>
            <person name="Kyrpides N."/>
            <person name="Ivanova N."/>
            <person name="Pagani I."/>
            <person name="Stein L."/>
            <person name="Woyke T."/>
        </authorList>
    </citation>
    <scope>NUCLEOTIDE SEQUENCE [LARGE SCALE GENOMIC DNA]</scope>
    <source>
        <strain evidence="3">MC09</strain>
    </source>
</reference>
<organism evidence="2 3">
    <name type="scientific">Methylomonas methanica (strain DSM 25384 / MC09)</name>
    <dbReference type="NCBI Taxonomy" id="857087"/>
    <lineage>
        <taxon>Bacteria</taxon>
        <taxon>Pseudomonadati</taxon>
        <taxon>Pseudomonadota</taxon>
        <taxon>Gammaproteobacteria</taxon>
        <taxon>Methylococcales</taxon>
        <taxon>Methylococcaceae</taxon>
        <taxon>Methylomonas</taxon>
    </lineage>
</organism>
<dbReference type="InterPro" id="IPR055053">
    <property type="entry name" value="SNaCT11"/>
</dbReference>
<dbReference type="Pfam" id="PF05729">
    <property type="entry name" value="NACHT"/>
    <property type="match status" value="1"/>
</dbReference>
<dbReference type="InterPro" id="IPR027417">
    <property type="entry name" value="P-loop_NTPase"/>
</dbReference>
<dbReference type="OrthoDB" id="7594468at2"/>
<reference evidence="2 3" key="1">
    <citation type="journal article" date="2011" name="J. Bacteriol.">
        <title>Complete Genome Sequence of the Aerobic Marine Methanotroph Methylomonas methanica MC09.</title>
        <authorList>
            <person name="Boden R."/>
            <person name="Cunliffe M."/>
            <person name="Scanlan J."/>
            <person name="Moussard H."/>
            <person name="Kits K.D."/>
            <person name="Klotz M.G."/>
            <person name="Jetten M.S."/>
            <person name="Vuilleumier S."/>
            <person name="Han J."/>
            <person name="Peters L."/>
            <person name="Mikhailova N."/>
            <person name="Teshima H."/>
            <person name="Tapia R."/>
            <person name="Kyrpides N."/>
            <person name="Ivanova N."/>
            <person name="Pagani I."/>
            <person name="Cheng J.F."/>
            <person name="Goodwin L."/>
            <person name="Han C."/>
            <person name="Hauser L."/>
            <person name="Land M.L."/>
            <person name="Lapidus A."/>
            <person name="Lucas S."/>
            <person name="Pitluck S."/>
            <person name="Woyke T."/>
            <person name="Stein L."/>
            <person name="Murrell J.C."/>
        </authorList>
    </citation>
    <scope>NUCLEOTIDE SEQUENCE [LARGE SCALE GENOMIC DNA]</scope>
    <source>
        <strain evidence="2 3">MC09</strain>
    </source>
</reference>
<evidence type="ECO:0000313" key="2">
    <source>
        <dbReference type="EMBL" id="AEG00932.1"/>
    </source>
</evidence>
<dbReference type="eggNOG" id="COG5635">
    <property type="taxonomic scope" value="Bacteria"/>
</dbReference>
<dbReference type="RefSeq" id="WP_013819168.1">
    <property type="nucleotide sequence ID" value="NC_015572.1"/>
</dbReference>
<gene>
    <name evidence="2" type="ordered locus">Metme_2541</name>
</gene>
<dbReference type="KEGG" id="mmt:Metme_2541"/>
<proteinExistence type="predicted"/>
<dbReference type="PROSITE" id="PS50837">
    <property type="entry name" value="NACHT"/>
    <property type="match status" value="1"/>
</dbReference>
<protein>
    <submittedName>
        <fullName evidence="2">Putative signal transduction protein with Nacht domain</fullName>
    </submittedName>
</protein>
<dbReference type="STRING" id="857087.Metme_2541"/>
<dbReference type="PANTHER" id="PTHR46844:SF1">
    <property type="entry name" value="SLR5058 PROTEIN"/>
    <property type="match status" value="1"/>
</dbReference>
<accession>F9ZXE4</accession>
<dbReference type="SUPFAM" id="SSF52540">
    <property type="entry name" value="P-loop containing nucleoside triphosphate hydrolases"/>
    <property type="match status" value="1"/>
</dbReference>
<dbReference type="PANTHER" id="PTHR46844">
    <property type="entry name" value="SLR5058 PROTEIN"/>
    <property type="match status" value="1"/>
</dbReference>
<feature type="domain" description="NACHT" evidence="1">
    <location>
        <begin position="91"/>
        <end position="207"/>
    </location>
</feature>
<dbReference type="Proteomes" id="UP000008888">
    <property type="component" value="Chromosome"/>
</dbReference>
<dbReference type="HOGENOM" id="CLU_450294_0_0_6"/>
<dbReference type="Gene3D" id="3.40.50.300">
    <property type="entry name" value="P-loop containing nucleotide triphosphate hydrolases"/>
    <property type="match status" value="1"/>
</dbReference>
<evidence type="ECO:0000313" key="3">
    <source>
        <dbReference type="Proteomes" id="UP000008888"/>
    </source>
</evidence>
<dbReference type="InterPro" id="IPR007111">
    <property type="entry name" value="NACHT_NTPase"/>
</dbReference>
<dbReference type="AlphaFoldDB" id="F9ZXE4"/>
<keyword evidence="3" id="KW-1185">Reference proteome</keyword>
<sequence length="595" mass="69142">MLEDLVKKATGGLDGVAKELVKTASAKIQHKLQETFALQKLEILKKNIDQIGKVKTFLNPESIVNLNDIYYENAINFSDYPEKPISFFPERQVLIEGGPGQGKSLLLRHICIKEAKTSRHIPIFIELRYLKYKKSLKDEIMEAVSDFGIHLDNDVFNYLAKSKKIMLILDGFDEIPSDYRNKAARDLENIARAYPDLKMIVSSRPDSGMGVSFYFTKYKIKHLSVKRQISFIKHIYKRNGLAKNIIKILKESDFLSEVTNTPLLLTLYAITYNARQFNPDSLSEFYSIIFPTMLYRHDRLKLGFERERKSKLTDSQMQRVFEALSFISLNDNHTSFTTALFRKYLAKSASVSRVDENIEDKLIEDFTIITALIVPDGFENFSYAHKSIQEYFSSTFIAKQSEEKKIEFYKSLIQDLNKFRKWQNTLSFLETIDEISYIKNFSVPIKKKALCMNQDNVIKMDYSSVVELLGKESMIETNDDGDIKNTYWEDTLYSAIHKQYSTFLRDQVILFLKSKNTEIGEFISYSDIKDYIKYQKNNGFYIIKIDTFIKKCKLQKAITDILSSKLETCEFKQEVIRFEKNAIQADNLIDQIFGL</sequence>
<dbReference type="Pfam" id="PF22716">
    <property type="entry name" value="SNaCT11"/>
    <property type="match status" value="1"/>
</dbReference>
<name>F9ZXE4_METMM</name>